<sequence>MSLPANTRHLGLLYGTLLLILTTAVYFIFGTTFIKLPQTTVSMFQTYAYRNADKVATVHPDRRGMPIKIIYWSPWFDIKDWGLQHAIKTTCPALAKTCTFTTDRRQYNDSDVVLVHIRDSYVIPKYRPWFQKWVFVLKESPVYTYRSLSQERWLYNITMTYKLGSDISDVYGECIPIKTNSARAHVKHNYAEDKKHLVAWFVSNCHTQSKREMYVKELAKHIDVHKFGCGGKYSCPVRNRKYCDKVLLNRTYKFYLSFENSLCTEYITEKLYRILTLNVVPVVLGYSNYTDILPPHSFIDVRDFDSPKALAMYLKMLNTNDTKYNMYFAWKDTHTCTTSPAVDPACKLCRYVQRERHRKKMADVVQFWGRKTNCIDAKEFYHGMISV</sequence>
<dbReference type="Pfam" id="PF00852">
    <property type="entry name" value="Glyco_transf_10"/>
    <property type="match status" value="1"/>
</dbReference>
<accession>A0AAD9JWI6</accession>
<keyword evidence="10 12" id="KW-0472">Membrane</keyword>
<dbReference type="InterPro" id="IPR031481">
    <property type="entry name" value="Glyco_tran_10_N"/>
</dbReference>
<reference evidence="15" key="1">
    <citation type="journal article" date="2023" name="Mol. Biol. Evol.">
        <title>Third-Generation Sequencing Reveals the Adaptive Role of the Epigenome in Three Deep-Sea Polychaetes.</title>
        <authorList>
            <person name="Perez M."/>
            <person name="Aroh O."/>
            <person name="Sun Y."/>
            <person name="Lan Y."/>
            <person name="Juniper S.K."/>
            <person name="Young C.R."/>
            <person name="Angers B."/>
            <person name="Qian P.Y."/>
        </authorList>
    </citation>
    <scope>NUCLEOTIDE SEQUENCE</scope>
    <source>
        <strain evidence="15">R07B-5</strain>
    </source>
</reference>
<dbReference type="InterPro" id="IPR055270">
    <property type="entry name" value="Glyco_tran_10_C"/>
</dbReference>
<dbReference type="PANTHER" id="PTHR48438:SF1">
    <property type="entry name" value="ALPHA-(1,3)-FUCOSYLTRANSFERASE C-RELATED"/>
    <property type="match status" value="1"/>
</dbReference>
<evidence type="ECO:0000259" key="13">
    <source>
        <dbReference type="Pfam" id="PF00852"/>
    </source>
</evidence>
<proteinExistence type="inferred from homology"/>
<feature type="domain" description="Fucosyltransferase C-terminal" evidence="13">
    <location>
        <begin position="192"/>
        <end position="366"/>
    </location>
</feature>
<comment type="pathway">
    <text evidence="2">Protein modification; protein glycosylation.</text>
</comment>
<name>A0AAD9JWI6_RIDPI</name>
<protein>
    <recommendedName>
        <fullName evidence="12">Fucosyltransferase</fullName>
        <ecNumber evidence="12">2.4.1.-</ecNumber>
    </recommendedName>
</protein>
<dbReference type="InterPro" id="IPR001503">
    <property type="entry name" value="Glyco_trans_10"/>
</dbReference>
<comment type="subcellular location">
    <subcellularLocation>
        <location evidence="1">Golgi apparatus membrane</location>
        <topology evidence="1">Single-pass type II membrane protein</topology>
    </subcellularLocation>
    <subcellularLocation>
        <location evidence="12">Golgi apparatus</location>
        <location evidence="12">Golgi stack membrane</location>
        <topology evidence="12">Single-pass type II membrane protein</topology>
    </subcellularLocation>
</comment>
<feature type="transmembrane region" description="Helical" evidence="12">
    <location>
        <begin position="12"/>
        <end position="34"/>
    </location>
</feature>
<evidence type="ECO:0000256" key="10">
    <source>
        <dbReference type="ARBA" id="ARBA00023136"/>
    </source>
</evidence>
<dbReference type="EMBL" id="JAODUO010001675">
    <property type="protein sequence ID" value="KAK2160010.1"/>
    <property type="molecule type" value="Genomic_DNA"/>
</dbReference>
<keyword evidence="8 12" id="KW-1133">Transmembrane helix</keyword>
<dbReference type="Gene3D" id="3.40.50.11660">
    <property type="entry name" value="Glycosyl transferase family 10, C-terminal domain"/>
    <property type="match status" value="1"/>
</dbReference>
<gene>
    <name evidence="15" type="ORF">NP493_1673g00002</name>
</gene>
<evidence type="ECO:0000259" key="14">
    <source>
        <dbReference type="Pfam" id="PF17039"/>
    </source>
</evidence>
<evidence type="ECO:0000256" key="9">
    <source>
        <dbReference type="ARBA" id="ARBA00023034"/>
    </source>
</evidence>
<keyword evidence="7" id="KW-0735">Signal-anchor</keyword>
<evidence type="ECO:0000256" key="11">
    <source>
        <dbReference type="ARBA" id="ARBA00023180"/>
    </source>
</evidence>
<keyword evidence="11" id="KW-0325">Glycoprotein</keyword>
<evidence type="ECO:0000256" key="12">
    <source>
        <dbReference type="RuleBase" id="RU003832"/>
    </source>
</evidence>
<dbReference type="InterPro" id="IPR038577">
    <property type="entry name" value="GT10-like_C_sf"/>
</dbReference>
<dbReference type="EC" id="2.4.1.-" evidence="12"/>
<keyword evidence="16" id="KW-1185">Reference proteome</keyword>
<dbReference type="GO" id="GO:0008417">
    <property type="term" value="F:fucosyltransferase activity"/>
    <property type="evidence" value="ECO:0007669"/>
    <property type="project" value="InterPro"/>
</dbReference>
<evidence type="ECO:0000256" key="6">
    <source>
        <dbReference type="ARBA" id="ARBA00022692"/>
    </source>
</evidence>
<keyword evidence="9 12" id="KW-0333">Golgi apparatus</keyword>
<keyword evidence="4 12" id="KW-0328">Glycosyltransferase</keyword>
<evidence type="ECO:0000256" key="8">
    <source>
        <dbReference type="ARBA" id="ARBA00022989"/>
    </source>
</evidence>
<dbReference type="AlphaFoldDB" id="A0AAD9JWI6"/>
<evidence type="ECO:0000313" key="16">
    <source>
        <dbReference type="Proteomes" id="UP001209878"/>
    </source>
</evidence>
<dbReference type="Proteomes" id="UP001209878">
    <property type="component" value="Unassembled WGS sequence"/>
</dbReference>
<dbReference type="SUPFAM" id="SSF53756">
    <property type="entry name" value="UDP-Glycosyltransferase/glycogen phosphorylase"/>
    <property type="match status" value="1"/>
</dbReference>
<evidence type="ECO:0000256" key="3">
    <source>
        <dbReference type="ARBA" id="ARBA00008919"/>
    </source>
</evidence>
<feature type="domain" description="Fucosyltransferase N-terminal" evidence="14">
    <location>
        <begin position="68"/>
        <end position="172"/>
    </location>
</feature>
<dbReference type="GO" id="GO:0000139">
    <property type="term" value="C:Golgi membrane"/>
    <property type="evidence" value="ECO:0007669"/>
    <property type="project" value="UniProtKB-SubCell"/>
</dbReference>
<dbReference type="GO" id="GO:0032580">
    <property type="term" value="C:Golgi cisterna membrane"/>
    <property type="evidence" value="ECO:0007669"/>
    <property type="project" value="UniProtKB-SubCell"/>
</dbReference>
<dbReference type="PANTHER" id="PTHR48438">
    <property type="entry name" value="ALPHA-(1,3)-FUCOSYLTRANSFERASE C-RELATED"/>
    <property type="match status" value="1"/>
</dbReference>
<dbReference type="Pfam" id="PF17039">
    <property type="entry name" value="Glyco_tran_10_N"/>
    <property type="match status" value="1"/>
</dbReference>
<keyword evidence="5 12" id="KW-0808">Transferase</keyword>
<comment type="caution">
    <text evidence="15">The sequence shown here is derived from an EMBL/GenBank/DDBJ whole genome shotgun (WGS) entry which is preliminary data.</text>
</comment>
<evidence type="ECO:0000256" key="1">
    <source>
        <dbReference type="ARBA" id="ARBA00004323"/>
    </source>
</evidence>
<dbReference type="FunFam" id="3.40.50.11660:FF:000004">
    <property type="entry name" value="Glycoprotein 3-alpha-L-fucosyltransferase A"/>
    <property type="match status" value="1"/>
</dbReference>
<keyword evidence="6 12" id="KW-0812">Transmembrane</keyword>
<evidence type="ECO:0000256" key="4">
    <source>
        <dbReference type="ARBA" id="ARBA00022676"/>
    </source>
</evidence>
<evidence type="ECO:0000313" key="15">
    <source>
        <dbReference type="EMBL" id="KAK2160010.1"/>
    </source>
</evidence>
<evidence type="ECO:0000256" key="5">
    <source>
        <dbReference type="ARBA" id="ARBA00022679"/>
    </source>
</evidence>
<organism evidence="15 16">
    <name type="scientific">Ridgeia piscesae</name>
    <name type="common">Tubeworm</name>
    <dbReference type="NCBI Taxonomy" id="27915"/>
    <lineage>
        <taxon>Eukaryota</taxon>
        <taxon>Metazoa</taxon>
        <taxon>Spiralia</taxon>
        <taxon>Lophotrochozoa</taxon>
        <taxon>Annelida</taxon>
        <taxon>Polychaeta</taxon>
        <taxon>Sedentaria</taxon>
        <taxon>Canalipalpata</taxon>
        <taxon>Sabellida</taxon>
        <taxon>Siboglinidae</taxon>
        <taxon>Ridgeia</taxon>
    </lineage>
</organism>
<evidence type="ECO:0000256" key="7">
    <source>
        <dbReference type="ARBA" id="ARBA00022968"/>
    </source>
</evidence>
<evidence type="ECO:0000256" key="2">
    <source>
        <dbReference type="ARBA" id="ARBA00004922"/>
    </source>
</evidence>
<comment type="similarity">
    <text evidence="3 12">Belongs to the glycosyltransferase 10 family.</text>
</comment>